<dbReference type="PANTHER" id="PTHR33164">
    <property type="entry name" value="TRANSCRIPTIONAL REGULATOR, MARR FAMILY"/>
    <property type="match status" value="1"/>
</dbReference>
<feature type="domain" description="HTH marR-type" evidence="1">
    <location>
        <begin position="5"/>
        <end position="137"/>
    </location>
</feature>
<evidence type="ECO:0000313" key="2">
    <source>
        <dbReference type="EMBL" id="MBW8487516.1"/>
    </source>
</evidence>
<dbReference type="EMBL" id="JAIBOA010000035">
    <property type="protein sequence ID" value="MBW8487516.1"/>
    <property type="molecule type" value="Genomic_DNA"/>
</dbReference>
<evidence type="ECO:0000259" key="1">
    <source>
        <dbReference type="PROSITE" id="PS50995"/>
    </source>
</evidence>
<proteinExistence type="predicted"/>
<protein>
    <submittedName>
        <fullName evidence="2">MarR family transcriptional regulator</fullName>
    </submittedName>
</protein>
<dbReference type="InterPro" id="IPR039422">
    <property type="entry name" value="MarR/SlyA-like"/>
</dbReference>
<name>A0ABS7G4Q4_9ACTN</name>
<comment type="caution">
    <text evidence="2">The sequence shown here is derived from an EMBL/GenBank/DDBJ whole genome shotgun (WGS) entry which is preliminary data.</text>
</comment>
<accession>A0ABS7G4Q4</accession>
<dbReference type="InterPro" id="IPR000835">
    <property type="entry name" value="HTH_MarR-typ"/>
</dbReference>
<keyword evidence="3" id="KW-1185">Reference proteome</keyword>
<dbReference type="Proteomes" id="UP000774570">
    <property type="component" value="Unassembled WGS sequence"/>
</dbReference>
<dbReference type="RefSeq" id="WP_220170745.1">
    <property type="nucleotide sequence ID" value="NZ_JAIBOA010000035.1"/>
</dbReference>
<evidence type="ECO:0000313" key="3">
    <source>
        <dbReference type="Proteomes" id="UP000774570"/>
    </source>
</evidence>
<dbReference type="InterPro" id="IPR036388">
    <property type="entry name" value="WH-like_DNA-bd_sf"/>
</dbReference>
<dbReference type="Pfam" id="PF12802">
    <property type="entry name" value="MarR_2"/>
    <property type="match status" value="1"/>
</dbReference>
<organism evidence="2 3">
    <name type="scientific">Actinomadura parmotrematis</name>
    <dbReference type="NCBI Taxonomy" id="2864039"/>
    <lineage>
        <taxon>Bacteria</taxon>
        <taxon>Bacillati</taxon>
        <taxon>Actinomycetota</taxon>
        <taxon>Actinomycetes</taxon>
        <taxon>Streptosporangiales</taxon>
        <taxon>Thermomonosporaceae</taxon>
        <taxon>Actinomadura</taxon>
    </lineage>
</organism>
<gene>
    <name evidence="2" type="ORF">K1Y72_34540</name>
</gene>
<dbReference type="Gene3D" id="1.10.10.10">
    <property type="entry name" value="Winged helix-like DNA-binding domain superfamily/Winged helix DNA-binding domain"/>
    <property type="match status" value="1"/>
</dbReference>
<dbReference type="PROSITE" id="PS50995">
    <property type="entry name" value="HTH_MARR_2"/>
    <property type="match status" value="1"/>
</dbReference>
<dbReference type="PANTHER" id="PTHR33164:SF43">
    <property type="entry name" value="HTH-TYPE TRANSCRIPTIONAL REPRESSOR YETL"/>
    <property type="match status" value="1"/>
</dbReference>
<reference evidence="2 3" key="1">
    <citation type="submission" date="2021-07" db="EMBL/GenBank/DDBJ databases">
        <title>Actinomadura sp. PM05-2 isolated from lichen.</title>
        <authorList>
            <person name="Somphong A."/>
            <person name="Phongsopitanun W."/>
            <person name="Tanasupawat S."/>
            <person name="Peongsungnone V."/>
        </authorList>
    </citation>
    <scope>NUCLEOTIDE SEQUENCE [LARGE SCALE GENOMIC DNA]</scope>
    <source>
        <strain evidence="2 3">PM05-2</strain>
    </source>
</reference>
<dbReference type="InterPro" id="IPR036390">
    <property type="entry name" value="WH_DNA-bd_sf"/>
</dbReference>
<dbReference type="SMART" id="SM00347">
    <property type="entry name" value="HTH_MARR"/>
    <property type="match status" value="1"/>
</dbReference>
<sequence length="146" mass="15993">MVPAAPSLLYSVKQVELATRARLDELVRPAGITALQYTALTVLERRDGMSGAELARNSFVTPQSMADLVGALERRHLVAKAPDPANRRRHLICLTRAGRDLLAEYAGPVRALEDAMLAGFTAHERDTFRAFLNRCRAALAAAEPDR</sequence>
<dbReference type="SUPFAM" id="SSF46785">
    <property type="entry name" value="Winged helix' DNA-binding domain"/>
    <property type="match status" value="1"/>
</dbReference>